<dbReference type="InterPro" id="IPR007329">
    <property type="entry name" value="FMN-bd"/>
</dbReference>
<dbReference type="NCBIfam" id="NF002519">
    <property type="entry name" value="PRK01908.1"/>
    <property type="match status" value="1"/>
</dbReference>
<keyword evidence="1 6" id="KW-0813">Transport</keyword>
<keyword evidence="6 7" id="KW-1133">Transmembrane helix</keyword>
<evidence type="ECO:0000256" key="3">
    <source>
        <dbReference type="ARBA" id="ARBA00022630"/>
    </source>
</evidence>
<dbReference type="EMBL" id="VFRR01000015">
    <property type="protein sequence ID" value="TPE51569.1"/>
    <property type="molecule type" value="Genomic_DNA"/>
</dbReference>
<name>A0A501WQ30_9GAMM</name>
<keyword evidence="6 7" id="KW-0472">Membrane</keyword>
<protein>
    <recommendedName>
        <fullName evidence="6">Ion-translocating oxidoreductase complex subunit G</fullName>
        <ecNumber evidence="6">7.-.-.-</ecNumber>
    </recommendedName>
    <alternativeName>
        <fullName evidence="6">Rnf electron transport complex subunit G</fullName>
    </alternativeName>
</protein>
<comment type="subcellular location">
    <subcellularLocation>
        <location evidence="6">Cell inner membrane</location>
        <topology evidence="6">Single-pass membrane protein</topology>
    </subcellularLocation>
</comment>
<dbReference type="GO" id="GO:0010181">
    <property type="term" value="F:FMN binding"/>
    <property type="evidence" value="ECO:0007669"/>
    <property type="project" value="InterPro"/>
</dbReference>
<comment type="similarity">
    <text evidence="6">Belongs to the RnfG family.</text>
</comment>
<dbReference type="EC" id="7.-.-.-" evidence="6"/>
<evidence type="ECO:0000259" key="8">
    <source>
        <dbReference type="SMART" id="SM00900"/>
    </source>
</evidence>
<accession>A0A501WQ30</accession>
<dbReference type="PANTHER" id="PTHR36118">
    <property type="entry name" value="ION-TRANSLOCATING OXIDOREDUCTASE COMPLEX SUBUNIT G"/>
    <property type="match status" value="1"/>
</dbReference>
<keyword evidence="6" id="KW-1003">Cell membrane</keyword>
<evidence type="ECO:0000313" key="9">
    <source>
        <dbReference type="EMBL" id="TPE51569.1"/>
    </source>
</evidence>
<dbReference type="OrthoDB" id="9784165at2"/>
<dbReference type="GO" id="GO:0022900">
    <property type="term" value="P:electron transport chain"/>
    <property type="evidence" value="ECO:0007669"/>
    <property type="project" value="UniProtKB-UniRule"/>
</dbReference>
<dbReference type="InterPro" id="IPR010209">
    <property type="entry name" value="Ion_transpt_RnfG/RsxG"/>
</dbReference>
<dbReference type="SMART" id="SM00900">
    <property type="entry name" value="FMN_bind"/>
    <property type="match status" value="1"/>
</dbReference>
<feature type="modified residue" description="FMN phosphoryl threonine" evidence="6">
    <location>
        <position position="178"/>
    </location>
</feature>
<organism evidence="9 10">
    <name type="scientific">Maribrevibacterium harenarium</name>
    <dbReference type="NCBI Taxonomy" id="2589817"/>
    <lineage>
        <taxon>Bacteria</taxon>
        <taxon>Pseudomonadati</taxon>
        <taxon>Pseudomonadota</taxon>
        <taxon>Gammaproteobacteria</taxon>
        <taxon>Oceanospirillales</taxon>
        <taxon>Oceanospirillaceae</taxon>
        <taxon>Maribrevibacterium</taxon>
    </lineage>
</organism>
<evidence type="ECO:0000313" key="10">
    <source>
        <dbReference type="Proteomes" id="UP000315901"/>
    </source>
</evidence>
<comment type="cofactor">
    <cofactor evidence="6">
        <name>FMN</name>
        <dbReference type="ChEBI" id="CHEBI:58210"/>
    </cofactor>
</comment>
<dbReference type="AlphaFoldDB" id="A0A501WQ30"/>
<feature type="domain" description="FMN-binding" evidence="8">
    <location>
        <begin position="103"/>
        <end position="195"/>
    </location>
</feature>
<keyword evidence="2 6" id="KW-0597">Phosphoprotein</keyword>
<gene>
    <name evidence="9" type="primary">rsxG</name>
    <name evidence="6" type="synonym">rnfG</name>
    <name evidence="9" type="ORF">FJM67_09240</name>
</gene>
<dbReference type="NCBIfam" id="TIGR01947">
    <property type="entry name" value="rnfG"/>
    <property type="match status" value="1"/>
</dbReference>
<dbReference type="PIRSF" id="PIRSF006091">
    <property type="entry name" value="E_trnsport_RnfG"/>
    <property type="match status" value="1"/>
</dbReference>
<evidence type="ECO:0000256" key="7">
    <source>
        <dbReference type="SAM" id="Phobius"/>
    </source>
</evidence>
<dbReference type="Proteomes" id="UP000315901">
    <property type="component" value="Unassembled WGS sequence"/>
</dbReference>
<reference evidence="9 10" key="1">
    <citation type="submission" date="2019-06" db="EMBL/GenBank/DDBJ databases">
        <title>A novel bacterium of genus Marinomonas, isolated from coastal sand.</title>
        <authorList>
            <person name="Huang H."/>
            <person name="Mo K."/>
            <person name="Hu Y."/>
        </authorList>
    </citation>
    <scope>NUCLEOTIDE SEQUENCE [LARGE SCALE GENOMIC DNA]</scope>
    <source>
        <strain evidence="9 10">HB171799</strain>
    </source>
</reference>
<dbReference type="HAMAP" id="MF_00479">
    <property type="entry name" value="RsxG_RnfG"/>
    <property type="match status" value="1"/>
</dbReference>
<evidence type="ECO:0000256" key="4">
    <source>
        <dbReference type="ARBA" id="ARBA00022643"/>
    </source>
</evidence>
<keyword evidence="6" id="KW-1278">Translocase</keyword>
<keyword evidence="10" id="KW-1185">Reference proteome</keyword>
<comment type="caution">
    <text evidence="9">The sequence shown here is derived from an EMBL/GenBank/DDBJ whole genome shotgun (WGS) entry which is preliminary data.</text>
</comment>
<dbReference type="Pfam" id="PF04205">
    <property type="entry name" value="FMN_bind"/>
    <property type="match status" value="1"/>
</dbReference>
<evidence type="ECO:0000256" key="6">
    <source>
        <dbReference type="HAMAP-Rule" id="MF_00479"/>
    </source>
</evidence>
<proteinExistence type="inferred from homology"/>
<dbReference type="PANTHER" id="PTHR36118:SF1">
    <property type="entry name" value="ION-TRANSLOCATING OXIDOREDUCTASE COMPLEX SUBUNIT G"/>
    <property type="match status" value="1"/>
</dbReference>
<evidence type="ECO:0000256" key="2">
    <source>
        <dbReference type="ARBA" id="ARBA00022553"/>
    </source>
</evidence>
<keyword evidence="3 6" id="KW-0285">Flavoprotein</keyword>
<sequence length="205" mass="22023">MELIASIRRNAVGLAIFAVVTAGFIGVTQYLSAPIIADNIVAAQRAAFNEVLPHERYNNDITQDVITLAGDPLLGTNEPVQAFIGRLDGEVSAIIFETKAPGGYNGSLDLIVAIDKDGVVTGARVIAHKETPGLGDKVDLKKSSWIESFAGKSFLNLKESLWGVKKDGGQFDQFTGATITPRAVVKAVKNTLIYFEQHKAELLAR</sequence>
<evidence type="ECO:0000256" key="1">
    <source>
        <dbReference type="ARBA" id="ARBA00022448"/>
    </source>
</evidence>
<keyword evidence="4 6" id="KW-0288">FMN</keyword>
<comment type="function">
    <text evidence="6">Part of a membrane-bound complex that couples electron transfer with translocation of ions across the membrane.</text>
</comment>
<dbReference type="GO" id="GO:0009055">
    <property type="term" value="F:electron transfer activity"/>
    <property type="evidence" value="ECO:0007669"/>
    <property type="project" value="InterPro"/>
</dbReference>
<feature type="transmembrane region" description="Helical" evidence="7">
    <location>
        <begin position="12"/>
        <end position="31"/>
    </location>
</feature>
<dbReference type="RefSeq" id="WP_140588668.1">
    <property type="nucleotide sequence ID" value="NZ_VFRR01000015.1"/>
</dbReference>
<keyword evidence="6 7" id="KW-0812">Transmembrane</keyword>
<dbReference type="GO" id="GO:0005886">
    <property type="term" value="C:plasma membrane"/>
    <property type="evidence" value="ECO:0007669"/>
    <property type="project" value="UniProtKB-SubCell"/>
</dbReference>
<keyword evidence="6" id="KW-0997">Cell inner membrane</keyword>
<evidence type="ECO:0000256" key="5">
    <source>
        <dbReference type="ARBA" id="ARBA00022982"/>
    </source>
</evidence>
<comment type="subunit">
    <text evidence="6">The complex is composed of six subunits: RnfA, RnfB, RnfC, RnfD, RnfE and RnfG.</text>
</comment>
<keyword evidence="5 6" id="KW-0249">Electron transport</keyword>